<dbReference type="Gene3D" id="6.10.320.10">
    <property type="match status" value="1"/>
</dbReference>
<gene>
    <name evidence="1" type="ORF">J2S00_003999</name>
</gene>
<organism evidence="1 2">
    <name type="scientific">Caldalkalibacillus uzonensis</name>
    <dbReference type="NCBI Taxonomy" id="353224"/>
    <lineage>
        <taxon>Bacteria</taxon>
        <taxon>Bacillati</taxon>
        <taxon>Bacillota</taxon>
        <taxon>Bacilli</taxon>
        <taxon>Bacillales</taxon>
        <taxon>Bacillaceae</taxon>
        <taxon>Caldalkalibacillus</taxon>
    </lineage>
</organism>
<dbReference type="RefSeq" id="WP_307343908.1">
    <property type="nucleotide sequence ID" value="NZ_JAUSUQ010000037.1"/>
</dbReference>
<sequence>MRGCLFSFHPLVFLHAIAARQDFRHLDVLLAKANITETLEWEGEKYTIIEAIELAKQIRSEIAELKILAGRKKEEVDMGYGSTPMVVRALYDPEEMRKKAIELEKKVTRLSQLIDKKNYQVEIEFPGAENYLS</sequence>
<dbReference type="EMBL" id="JAUSUQ010000037">
    <property type="protein sequence ID" value="MDQ0341155.1"/>
    <property type="molecule type" value="Genomic_DNA"/>
</dbReference>
<protein>
    <submittedName>
        <fullName evidence="1">S-adenosylmethionine synthetase</fullName>
    </submittedName>
</protein>
<dbReference type="Proteomes" id="UP001232445">
    <property type="component" value="Unassembled WGS sequence"/>
</dbReference>
<reference evidence="1 2" key="1">
    <citation type="submission" date="2023-07" db="EMBL/GenBank/DDBJ databases">
        <title>Genomic Encyclopedia of Type Strains, Phase IV (KMG-IV): sequencing the most valuable type-strain genomes for metagenomic binning, comparative biology and taxonomic classification.</title>
        <authorList>
            <person name="Goeker M."/>
        </authorList>
    </citation>
    <scope>NUCLEOTIDE SEQUENCE [LARGE SCALE GENOMIC DNA]</scope>
    <source>
        <strain evidence="1 2">DSM 17740</strain>
    </source>
</reference>
<comment type="caution">
    <text evidence="1">The sequence shown here is derived from an EMBL/GenBank/DDBJ whole genome shotgun (WGS) entry which is preliminary data.</text>
</comment>
<evidence type="ECO:0000313" key="1">
    <source>
        <dbReference type="EMBL" id="MDQ0341155.1"/>
    </source>
</evidence>
<keyword evidence="2" id="KW-1185">Reference proteome</keyword>
<accession>A0ABU0CYD8</accession>
<evidence type="ECO:0000313" key="2">
    <source>
        <dbReference type="Proteomes" id="UP001232445"/>
    </source>
</evidence>
<name>A0ABU0CYD8_9BACI</name>
<proteinExistence type="predicted"/>